<dbReference type="SUPFAM" id="SSF46689">
    <property type="entry name" value="Homeodomain-like"/>
    <property type="match status" value="1"/>
</dbReference>
<dbReference type="InterPro" id="IPR036397">
    <property type="entry name" value="RNaseH_sf"/>
</dbReference>
<proteinExistence type="predicted"/>
<keyword evidence="2" id="KW-1185">Reference proteome</keyword>
<dbReference type="Pfam" id="PF13551">
    <property type="entry name" value="HTH_29"/>
    <property type="match status" value="1"/>
</dbReference>
<dbReference type="Gene3D" id="3.30.420.10">
    <property type="entry name" value="Ribonuclease H-like superfamily/Ribonuclease H"/>
    <property type="match status" value="1"/>
</dbReference>
<organism evidence="2 3">
    <name type="scientific">Acrobeloides nanus</name>
    <dbReference type="NCBI Taxonomy" id="290746"/>
    <lineage>
        <taxon>Eukaryota</taxon>
        <taxon>Metazoa</taxon>
        <taxon>Ecdysozoa</taxon>
        <taxon>Nematoda</taxon>
        <taxon>Chromadorea</taxon>
        <taxon>Rhabditida</taxon>
        <taxon>Tylenchina</taxon>
        <taxon>Cephalobomorpha</taxon>
        <taxon>Cephaloboidea</taxon>
        <taxon>Cephalobidae</taxon>
        <taxon>Acrobeloides</taxon>
    </lineage>
</organism>
<name>A0A914EBT6_9BILA</name>
<dbReference type="WBParaSite" id="ACRNAN_scaffold6709.g12704.t1">
    <property type="protein sequence ID" value="ACRNAN_scaffold6709.g12704.t1"/>
    <property type="gene ID" value="ACRNAN_scaffold6709.g12704"/>
</dbReference>
<protein>
    <submittedName>
        <fullName evidence="3">Transposase</fullName>
    </submittedName>
</protein>
<dbReference type="GO" id="GO:0005634">
    <property type="term" value="C:nucleus"/>
    <property type="evidence" value="ECO:0007669"/>
    <property type="project" value="UniProtKB-SubCell"/>
</dbReference>
<sequence>MKSLKNLRDAIIRAHERGKKQVEIAEFLGISTSTVNDATKRYKETGNNIDRKGRGRKKTARSRKNVQCAQGMIKRNPTTRKLAKKLDVSEETQDFLRDNCPNVITVDPPWRNPTGEWPPNSPDLNPLDYSVWSILEEKACQKPHPNAESLKNARKKTWKEITLETRSRSSTISPSV</sequence>
<accession>A0A914EBT6</accession>
<dbReference type="PANTHER" id="PTHR46068:SF1">
    <property type="entry name" value="TRANSPOSASE IS30-LIKE HTH DOMAIN-CONTAINING PROTEIN"/>
    <property type="match status" value="1"/>
</dbReference>
<evidence type="ECO:0000313" key="3">
    <source>
        <dbReference type="WBParaSite" id="ACRNAN_scaffold6709.g12704.t1"/>
    </source>
</evidence>
<dbReference type="Gene3D" id="1.10.10.10">
    <property type="entry name" value="Winged helix-like DNA-binding domain superfamily/Winged helix DNA-binding domain"/>
    <property type="match status" value="1"/>
</dbReference>
<dbReference type="GO" id="GO:0003676">
    <property type="term" value="F:nucleic acid binding"/>
    <property type="evidence" value="ECO:0007669"/>
    <property type="project" value="InterPro"/>
</dbReference>
<dbReference type="AlphaFoldDB" id="A0A914EBT6"/>
<dbReference type="PANTHER" id="PTHR46068">
    <property type="entry name" value="PROTEIN CBG27172"/>
    <property type="match status" value="1"/>
</dbReference>
<dbReference type="InterPro" id="IPR036388">
    <property type="entry name" value="WH-like_DNA-bd_sf"/>
</dbReference>
<evidence type="ECO:0000256" key="1">
    <source>
        <dbReference type="ARBA" id="ARBA00004123"/>
    </source>
</evidence>
<dbReference type="InterPro" id="IPR009057">
    <property type="entry name" value="Homeodomain-like_sf"/>
</dbReference>
<comment type="subcellular location">
    <subcellularLocation>
        <location evidence="1">Nucleus</location>
    </subcellularLocation>
</comment>
<dbReference type="Proteomes" id="UP000887540">
    <property type="component" value="Unplaced"/>
</dbReference>
<reference evidence="3" key="1">
    <citation type="submission" date="2022-11" db="UniProtKB">
        <authorList>
            <consortium name="WormBaseParasite"/>
        </authorList>
    </citation>
    <scope>IDENTIFICATION</scope>
</reference>
<evidence type="ECO:0000313" key="2">
    <source>
        <dbReference type="Proteomes" id="UP000887540"/>
    </source>
</evidence>